<proteinExistence type="predicted"/>
<reference evidence="4" key="1">
    <citation type="submission" date="2020-06" db="EMBL/GenBank/DDBJ databases">
        <authorList>
            <consortium name="Plant Systems Biology data submission"/>
        </authorList>
    </citation>
    <scope>NUCLEOTIDE SEQUENCE</scope>
    <source>
        <strain evidence="4">D6</strain>
    </source>
</reference>
<comment type="caution">
    <text evidence="4">The sequence shown here is derived from an EMBL/GenBank/DDBJ whole genome shotgun (WGS) entry which is preliminary data.</text>
</comment>
<evidence type="ECO:0000313" key="4">
    <source>
        <dbReference type="EMBL" id="CAB9500917.1"/>
    </source>
</evidence>
<evidence type="ECO:0000313" key="5">
    <source>
        <dbReference type="Proteomes" id="UP001153069"/>
    </source>
</evidence>
<protein>
    <recommendedName>
        <fullName evidence="3">EF-hand domain-containing protein</fullName>
    </recommendedName>
</protein>
<sequence>MASVAAATSRGRCRRHEEQAKLRAMNRAKIANEQKELKARARYVFEDLSRDGEWLEESQFKEFFLGVFGTRKLDKDALRLVVNTATGNMVPDDTSVCSSTSTGTGTNNSTGRSGTTVLPKEALVHAVIKYEEYVSQRKMVNSMFEKYDKAGRGKLGRSELLRLLQDKERKSHRAAKGVAIMLVVSTKDLEYILEQADADRDGHISRAELLPALAAWDELARLKMEQKQMAACCIIL</sequence>
<dbReference type="AlphaFoldDB" id="A0A9N8DDR4"/>
<keyword evidence="1" id="KW-0106">Calcium</keyword>
<organism evidence="4 5">
    <name type="scientific">Seminavis robusta</name>
    <dbReference type="NCBI Taxonomy" id="568900"/>
    <lineage>
        <taxon>Eukaryota</taxon>
        <taxon>Sar</taxon>
        <taxon>Stramenopiles</taxon>
        <taxon>Ochrophyta</taxon>
        <taxon>Bacillariophyta</taxon>
        <taxon>Bacillariophyceae</taxon>
        <taxon>Bacillariophycidae</taxon>
        <taxon>Naviculales</taxon>
        <taxon>Naviculaceae</taxon>
        <taxon>Seminavis</taxon>
    </lineage>
</organism>
<dbReference type="SUPFAM" id="SSF47473">
    <property type="entry name" value="EF-hand"/>
    <property type="match status" value="1"/>
</dbReference>
<evidence type="ECO:0000256" key="1">
    <source>
        <dbReference type="ARBA" id="ARBA00022837"/>
    </source>
</evidence>
<dbReference type="InterPro" id="IPR018247">
    <property type="entry name" value="EF_Hand_1_Ca_BS"/>
</dbReference>
<dbReference type="PROSITE" id="PS00018">
    <property type="entry name" value="EF_HAND_1"/>
    <property type="match status" value="1"/>
</dbReference>
<dbReference type="InterPro" id="IPR002048">
    <property type="entry name" value="EF_hand_dom"/>
</dbReference>
<feature type="domain" description="EF-hand" evidence="3">
    <location>
        <begin position="184"/>
        <end position="219"/>
    </location>
</feature>
<keyword evidence="5" id="KW-1185">Reference proteome</keyword>
<dbReference type="EMBL" id="CAICTM010000094">
    <property type="protein sequence ID" value="CAB9500917.1"/>
    <property type="molecule type" value="Genomic_DNA"/>
</dbReference>
<dbReference type="GO" id="GO:0005509">
    <property type="term" value="F:calcium ion binding"/>
    <property type="evidence" value="ECO:0007669"/>
    <property type="project" value="InterPro"/>
</dbReference>
<evidence type="ECO:0000259" key="3">
    <source>
        <dbReference type="PROSITE" id="PS50222"/>
    </source>
</evidence>
<feature type="compositionally biased region" description="Low complexity" evidence="2">
    <location>
        <begin position="94"/>
        <end position="114"/>
    </location>
</feature>
<dbReference type="SMART" id="SM00054">
    <property type="entry name" value="EFh"/>
    <property type="match status" value="2"/>
</dbReference>
<feature type="region of interest" description="Disordered" evidence="2">
    <location>
        <begin position="93"/>
        <end position="114"/>
    </location>
</feature>
<feature type="domain" description="EF-hand" evidence="3">
    <location>
        <begin position="135"/>
        <end position="170"/>
    </location>
</feature>
<gene>
    <name evidence="4" type="ORF">SEMRO_95_G049270.1</name>
</gene>
<accession>A0A9N8DDR4</accession>
<evidence type="ECO:0000256" key="2">
    <source>
        <dbReference type="SAM" id="MobiDB-lite"/>
    </source>
</evidence>
<dbReference type="PROSITE" id="PS50222">
    <property type="entry name" value="EF_HAND_2"/>
    <property type="match status" value="2"/>
</dbReference>
<dbReference type="Gene3D" id="1.10.238.10">
    <property type="entry name" value="EF-hand"/>
    <property type="match status" value="1"/>
</dbReference>
<dbReference type="OrthoDB" id="26525at2759"/>
<dbReference type="InterPro" id="IPR011992">
    <property type="entry name" value="EF-hand-dom_pair"/>
</dbReference>
<name>A0A9N8DDR4_9STRA</name>
<dbReference type="Proteomes" id="UP001153069">
    <property type="component" value="Unassembled WGS sequence"/>
</dbReference>
<dbReference type="Pfam" id="PF13499">
    <property type="entry name" value="EF-hand_7"/>
    <property type="match status" value="1"/>
</dbReference>